<dbReference type="EMBL" id="CAEY01001956">
    <property type="status" value="NOT_ANNOTATED_CDS"/>
    <property type="molecule type" value="Genomic_DNA"/>
</dbReference>
<feature type="compositionally biased region" description="Basic and acidic residues" evidence="1">
    <location>
        <begin position="43"/>
        <end position="60"/>
    </location>
</feature>
<dbReference type="EnsemblMetazoa" id="tetur08g05750.1">
    <property type="protein sequence ID" value="tetur08g05750.1"/>
    <property type="gene ID" value="tetur08g05750"/>
</dbReference>
<feature type="region of interest" description="Disordered" evidence="1">
    <location>
        <begin position="119"/>
        <end position="187"/>
    </location>
</feature>
<feature type="region of interest" description="Disordered" evidence="1">
    <location>
        <begin position="1"/>
        <end position="60"/>
    </location>
</feature>
<feature type="compositionally biased region" description="Polar residues" evidence="1">
    <location>
        <begin position="32"/>
        <end position="42"/>
    </location>
</feature>
<organism evidence="2 3">
    <name type="scientific">Tetranychus urticae</name>
    <name type="common">Two-spotted spider mite</name>
    <dbReference type="NCBI Taxonomy" id="32264"/>
    <lineage>
        <taxon>Eukaryota</taxon>
        <taxon>Metazoa</taxon>
        <taxon>Ecdysozoa</taxon>
        <taxon>Arthropoda</taxon>
        <taxon>Chelicerata</taxon>
        <taxon>Arachnida</taxon>
        <taxon>Acari</taxon>
        <taxon>Acariformes</taxon>
        <taxon>Trombidiformes</taxon>
        <taxon>Prostigmata</taxon>
        <taxon>Eleutherengona</taxon>
        <taxon>Raphignathae</taxon>
        <taxon>Tetranychoidea</taxon>
        <taxon>Tetranychidae</taxon>
        <taxon>Tetranychus</taxon>
    </lineage>
</organism>
<reference evidence="3" key="1">
    <citation type="submission" date="2011-08" db="EMBL/GenBank/DDBJ databases">
        <authorList>
            <person name="Rombauts S."/>
        </authorList>
    </citation>
    <scope>NUCLEOTIDE SEQUENCE</scope>
    <source>
        <strain evidence="3">London</strain>
    </source>
</reference>
<dbReference type="HOGENOM" id="CLU_1279121_0_0_1"/>
<keyword evidence="3" id="KW-1185">Reference proteome</keyword>
<feature type="compositionally biased region" description="Basic and acidic residues" evidence="1">
    <location>
        <begin position="1"/>
        <end position="12"/>
    </location>
</feature>
<evidence type="ECO:0000256" key="1">
    <source>
        <dbReference type="SAM" id="MobiDB-lite"/>
    </source>
</evidence>
<protein>
    <submittedName>
        <fullName evidence="2">Uncharacterized protein</fullName>
    </submittedName>
</protein>
<sequence>MDPDSLERRKSPPDTPTDDSLPPISFKRHYRTSQIRPSSSRMDFNRSDSRSESRCFHRPDSSHEKDFIEWTPSKRYDLQNESLRSRSSVNKTLKSYRGLSDLRIGNFDWQWKVLRTGHGSYSPNESRSKKKTLSEDGPSFDQSLGESPSSTSSQRFPESREMIIDDHKAEKEETVNSSYSSAWTGGPTQYHLADDLISLERRSQVSNWGRLPFYDN</sequence>
<reference evidence="2" key="2">
    <citation type="submission" date="2015-06" db="UniProtKB">
        <authorList>
            <consortium name="EnsemblMetazoa"/>
        </authorList>
    </citation>
    <scope>IDENTIFICATION</scope>
</reference>
<evidence type="ECO:0000313" key="3">
    <source>
        <dbReference type="Proteomes" id="UP000015104"/>
    </source>
</evidence>
<feature type="compositionally biased region" description="Polar residues" evidence="1">
    <location>
        <begin position="175"/>
        <end position="187"/>
    </location>
</feature>
<name>T1KBY8_TETUR</name>
<dbReference type="AlphaFoldDB" id="T1KBY8"/>
<feature type="compositionally biased region" description="Basic and acidic residues" evidence="1">
    <location>
        <begin position="157"/>
        <end position="174"/>
    </location>
</feature>
<feature type="compositionally biased region" description="Polar residues" evidence="1">
    <location>
        <begin position="140"/>
        <end position="156"/>
    </location>
</feature>
<evidence type="ECO:0000313" key="2">
    <source>
        <dbReference type="EnsemblMetazoa" id="tetur08g05750.1"/>
    </source>
</evidence>
<proteinExistence type="predicted"/>
<dbReference type="Proteomes" id="UP000015104">
    <property type="component" value="Unassembled WGS sequence"/>
</dbReference>
<accession>T1KBY8</accession>